<evidence type="ECO:0000313" key="2">
    <source>
        <dbReference type="Proteomes" id="UP001159427"/>
    </source>
</evidence>
<sequence>LVAVVYSPPSDNSAIIELATGSHTLEMANSFGLQQIVTEPTRDDQILESVITDLVSTATTFAKLGTSDYNPVLVKLQVPIYRDRPYRRRVWRYDKADYWDMRGYISSADWPSVFRRN</sequence>
<dbReference type="EMBL" id="CALNXI010000025">
    <property type="protein sequence ID" value="CAH3015576.1"/>
    <property type="molecule type" value="Genomic_DNA"/>
</dbReference>
<dbReference type="Proteomes" id="UP001159427">
    <property type="component" value="Unassembled WGS sequence"/>
</dbReference>
<gene>
    <name evidence="1" type="ORF">PEVE_00018366</name>
</gene>
<organism evidence="1 2">
    <name type="scientific">Porites evermanni</name>
    <dbReference type="NCBI Taxonomy" id="104178"/>
    <lineage>
        <taxon>Eukaryota</taxon>
        <taxon>Metazoa</taxon>
        <taxon>Cnidaria</taxon>
        <taxon>Anthozoa</taxon>
        <taxon>Hexacorallia</taxon>
        <taxon>Scleractinia</taxon>
        <taxon>Fungiina</taxon>
        <taxon>Poritidae</taxon>
        <taxon>Porites</taxon>
    </lineage>
</organism>
<comment type="caution">
    <text evidence="1">The sequence shown here is derived from an EMBL/GenBank/DDBJ whole genome shotgun (WGS) entry which is preliminary data.</text>
</comment>
<protein>
    <submittedName>
        <fullName evidence="1">Uncharacterized protein</fullName>
    </submittedName>
</protein>
<reference evidence="1 2" key="1">
    <citation type="submission" date="2022-05" db="EMBL/GenBank/DDBJ databases">
        <authorList>
            <consortium name="Genoscope - CEA"/>
            <person name="William W."/>
        </authorList>
    </citation>
    <scope>NUCLEOTIDE SEQUENCE [LARGE SCALE GENOMIC DNA]</scope>
</reference>
<proteinExistence type="predicted"/>
<feature type="non-terminal residue" evidence="1">
    <location>
        <position position="1"/>
    </location>
</feature>
<evidence type="ECO:0000313" key="1">
    <source>
        <dbReference type="EMBL" id="CAH3015576.1"/>
    </source>
</evidence>
<name>A0ABN8LIW5_9CNID</name>
<accession>A0ABN8LIW5</accession>
<keyword evidence="2" id="KW-1185">Reference proteome</keyword>